<dbReference type="RefSeq" id="XP_010263114.1">
    <property type="nucleotide sequence ID" value="XM_010264812.2"/>
</dbReference>
<keyword evidence="5" id="KW-0175">Coiled coil</keyword>
<dbReference type="GO" id="GO:0016020">
    <property type="term" value="C:membrane"/>
    <property type="evidence" value="ECO:0007669"/>
    <property type="project" value="UniProtKB-SubCell"/>
</dbReference>
<feature type="transmembrane region" description="Helical" evidence="6">
    <location>
        <begin position="464"/>
        <end position="483"/>
    </location>
</feature>
<protein>
    <submittedName>
        <fullName evidence="9 10">Myosin-binding protein 7-like</fullName>
    </submittedName>
</protein>
<evidence type="ECO:0000256" key="3">
    <source>
        <dbReference type="ARBA" id="ARBA00022989"/>
    </source>
</evidence>
<dbReference type="Proteomes" id="UP000189703">
    <property type="component" value="Unplaced"/>
</dbReference>
<keyword evidence="3 6" id="KW-1133">Transmembrane helix</keyword>
<keyword evidence="2 6" id="KW-0812">Transmembrane</keyword>
<dbReference type="OrthoDB" id="1060521at2759"/>
<keyword evidence="8" id="KW-1185">Reference proteome</keyword>
<dbReference type="RefSeq" id="XP_010263113.1">
    <property type="nucleotide sequence ID" value="XM_010264811.2"/>
</dbReference>
<evidence type="ECO:0000313" key="8">
    <source>
        <dbReference type="Proteomes" id="UP000189703"/>
    </source>
</evidence>
<dbReference type="Pfam" id="PF04576">
    <property type="entry name" value="Zein-binding"/>
    <property type="match status" value="1"/>
</dbReference>
<dbReference type="InterPro" id="IPR007656">
    <property type="entry name" value="GTD-bd"/>
</dbReference>
<evidence type="ECO:0000256" key="5">
    <source>
        <dbReference type="SAM" id="Coils"/>
    </source>
</evidence>
<dbReference type="GeneID" id="104601468"/>
<proteinExistence type="predicted"/>
<evidence type="ECO:0000256" key="6">
    <source>
        <dbReference type="SAM" id="Phobius"/>
    </source>
</evidence>
<dbReference type="PANTHER" id="PTHR31422:SF0">
    <property type="entry name" value="MYOSIN-BINDING PROTEIN 7"/>
    <property type="match status" value="1"/>
</dbReference>
<evidence type="ECO:0000256" key="2">
    <source>
        <dbReference type="ARBA" id="ARBA00022692"/>
    </source>
</evidence>
<dbReference type="eggNOG" id="ENOG502R5YD">
    <property type="taxonomic scope" value="Eukaryota"/>
</dbReference>
<accession>A0A1U8ACH1</accession>
<dbReference type="KEGG" id="nnu:104601468"/>
<dbReference type="PROSITE" id="PS51775">
    <property type="entry name" value="GTD_BINDING"/>
    <property type="match status" value="1"/>
</dbReference>
<evidence type="ECO:0000256" key="1">
    <source>
        <dbReference type="ARBA" id="ARBA00004370"/>
    </source>
</evidence>
<organism evidence="8 9">
    <name type="scientific">Nelumbo nucifera</name>
    <name type="common">Sacred lotus</name>
    <dbReference type="NCBI Taxonomy" id="4432"/>
    <lineage>
        <taxon>Eukaryota</taxon>
        <taxon>Viridiplantae</taxon>
        <taxon>Streptophyta</taxon>
        <taxon>Embryophyta</taxon>
        <taxon>Tracheophyta</taxon>
        <taxon>Spermatophyta</taxon>
        <taxon>Magnoliopsida</taxon>
        <taxon>Proteales</taxon>
        <taxon>Nelumbonaceae</taxon>
        <taxon>Nelumbo</taxon>
    </lineage>
</organism>
<comment type="subcellular location">
    <subcellularLocation>
        <location evidence="1">Membrane</location>
    </subcellularLocation>
</comment>
<evidence type="ECO:0000256" key="4">
    <source>
        <dbReference type="ARBA" id="ARBA00023136"/>
    </source>
</evidence>
<dbReference type="GO" id="GO:0080115">
    <property type="term" value="F:myosin XI tail binding"/>
    <property type="evidence" value="ECO:0007669"/>
    <property type="project" value="UniProtKB-ARBA"/>
</dbReference>
<feature type="coiled-coil region" evidence="5">
    <location>
        <begin position="69"/>
        <end position="142"/>
    </location>
</feature>
<keyword evidence="4 6" id="KW-0472">Membrane</keyword>
<sequence length="524" mass="60018">MFMDTEVLPHSTDFLKCCNCGCSCTLISSTWHRSVKRKFEEFEASSRNVPTDYLSVARVEVENECIALREALSSQQQTIQELYTELEEERNASASAANEAMSMILRLQREKAEIQMEARQFKRFAEEKMAHDQQELLALEDLLYKREQVIQSLTCEVQAYKHRMLSYGLTEAEVEGGNDGCIHTNSMVENPETQFEFPPCNYPPLKCNLNEMHSHHDHENDVADLDKYAFGETPRAFRETPCSIHETPRARELQNLEYRISQLERNPSCSHINGEFSGTRNILEKVVVGQSPRRPRHAGRLSVESSNSFFGLVKETGPDGATEIPQYGEKHCLHTDDSSNMRKVDNASDLGDDMSDRIYTIDSIHHGVSYNSGPEPKVAIGISEDYITTPRESSYWADVGDSNLKNLYMRVQALEAEREAEREMSKHGMYDKAQMILIREIAERFCKEMTSERRAVVPVKKPSIISSFSFMSVLKWVVSVVFWRRKARKSKYTFGLPENKAGLLMLLEKGPRMKQFRCLSRAPM</sequence>
<evidence type="ECO:0000313" key="9">
    <source>
        <dbReference type="RefSeq" id="XP_010263113.1"/>
    </source>
</evidence>
<name>A0A1U8ACH1_NELNU</name>
<dbReference type="AlphaFoldDB" id="A0A1U8ACH1"/>
<feature type="domain" description="GTD-binding" evidence="7">
    <location>
        <begin position="63"/>
        <end position="161"/>
    </location>
</feature>
<gene>
    <name evidence="9 10" type="primary">LOC104601468</name>
</gene>
<evidence type="ECO:0000259" key="7">
    <source>
        <dbReference type="PROSITE" id="PS51775"/>
    </source>
</evidence>
<dbReference type="STRING" id="4432.A0A1U8ACH1"/>
<dbReference type="OMA" id="KANIGTY"/>
<dbReference type="PANTHER" id="PTHR31422">
    <property type="entry name" value="BNAANNG28530D PROTEIN"/>
    <property type="match status" value="1"/>
</dbReference>
<reference evidence="9 10" key="1">
    <citation type="submission" date="2025-04" db="UniProtKB">
        <authorList>
            <consortium name="RefSeq"/>
        </authorList>
    </citation>
    <scope>IDENTIFICATION</scope>
</reference>
<evidence type="ECO:0000313" key="10">
    <source>
        <dbReference type="RefSeq" id="XP_010263114.1"/>
    </source>
</evidence>